<dbReference type="Gene3D" id="1.10.10.1320">
    <property type="entry name" value="Anti-sigma factor, zinc-finger domain"/>
    <property type="match status" value="1"/>
</dbReference>
<organism evidence="5 6">
    <name type="scientific">Actinopolyspora xinjiangensis</name>
    <dbReference type="NCBI Taxonomy" id="405564"/>
    <lineage>
        <taxon>Bacteria</taxon>
        <taxon>Bacillati</taxon>
        <taxon>Actinomycetota</taxon>
        <taxon>Actinomycetes</taxon>
        <taxon>Actinopolysporales</taxon>
        <taxon>Actinopolysporaceae</taxon>
        <taxon>Actinopolyspora</taxon>
    </lineage>
</organism>
<dbReference type="GO" id="GO:0008270">
    <property type="term" value="F:zinc ion binding"/>
    <property type="evidence" value="ECO:0007669"/>
    <property type="project" value="UniProtKB-KW"/>
</dbReference>
<dbReference type="InterPro" id="IPR041916">
    <property type="entry name" value="Anti_sigma_zinc_sf"/>
</dbReference>
<evidence type="ECO:0000313" key="5">
    <source>
        <dbReference type="EMBL" id="SDP21876.1"/>
    </source>
</evidence>
<reference evidence="6" key="1">
    <citation type="submission" date="2016-10" db="EMBL/GenBank/DDBJ databases">
        <authorList>
            <person name="Varghese N."/>
            <person name="Submissions S."/>
        </authorList>
    </citation>
    <scope>NUCLEOTIDE SEQUENCE [LARGE SCALE GENOMIC DNA]</scope>
    <source>
        <strain evidence="6">DSM 46732</strain>
    </source>
</reference>
<dbReference type="EMBL" id="FNJR01000002">
    <property type="protein sequence ID" value="SDP21876.1"/>
    <property type="molecule type" value="Genomic_DNA"/>
</dbReference>
<name>A0A1H0QYN8_9ACTN</name>
<feature type="domain" description="Putative zinc-finger" evidence="4">
    <location>
        <begin position="15"/>
        <end position="46"/>
    </location>
</feature>
<proteinExistence type="predicted"/>
<feature type="region of interest" description="Disordered" evidence="3">
    <location>
        <begin position="178"/>
        <end position="248"/>
    </location>
</feature>
<feature type="compositionally biased region" description="Low complexity" evidence="3">
    <location>
        <begin position="198"/>
        <end position="237"/>
    </location>
</feature>
<protein>
    <submittedName>
        <fullName evidence="5">Putative zinc-finger</fullName>
    </submittedName>
</protein>
<keyword evidence="5" id="KW-0863">Zinc-finger</keyword>
<accession>A0A1H0QYN8</accession>
<dbReference type="AlphaFoldDB" id="A0A1H0QYN8"/>
<evidence type="ECO:0000313" key="6">
    <source>
        <dbReference type="Proteomes" id="UP000199497"/>
    </source>
</evidence>
<evidence type="ECO:0000256" key="2">
    <source>
        <dbReference type="ARBA" id="ARBA00023163"/>
    </source>
</evidence>
<keyword evidence="6" id="KW-1185">Reference proteome</keyword>
<dbReference type="Proteomes" id="UP000199497">
    <property type="component" value="Unassembled WGS sequence"/>
</dbReference>
<dbReference type="STRING" id="405564.SAMN04487905_102436"/>
<evidence type="ECO:0000256" key="1">
    <source>
        <dbReference type="ARBA" id="ARBA00023015"/>
    </source>
</evidence>
<feature type="region of interest" description="Disordered" evidence="3">
    <location>
        <begin position="104"/>
        <end position="154"/>
    </location>
</feature>
<keyword evidence="1" id="KW-0805">Transcription regulation</keyword>
<dbReference type="RefSeq" id="WP_170837323.1">
    <property type="nucleotide sequence ID" value="NZ_FNJR01000002.1"/>
</dbReference>
<keyword evidence="5" id="KW-0862">Zinc</keyword>
<evidence type="ECO:0000259" key="4">
    <source>
        <dbReference type="Pfam" id="PF13490"/>
    </source>
</evidence>
<dbReference type="InterPro" id="IPR027383">
    <property type="entry name" value="Znf_put"/>
</dbReference>
<sequence>MTGLRGWGLSEQHLALDALVAFVDGELSPSAHDRAAAHLATCPSCATEADAQRQARSAVRTAETPSISPQLLRTLQSIPTTAELPEQPDNLALSEDGQLVTLNRRTGDSKSAPLGTSTPLGKGSGRFGSVPEGGSVPLGSGTQHSKTGGRRAKQSAGVVFSGLVLGALAFMNTPMDGVRDPSPAVPDPAPQEGAVEDAASSAGSNAGVSETAAAVPTAGPTTETPTTSVSSSPKAPVRTSAPVPGPAS</sequence>
<evidence type="ECO:0000256" key="3">
    <source>
        <dbReference type="SAM" id="MobiDB-lite"/>
    </source>
</evidence>
<keyword evidence="2" id="KW-0804">Transcription</keyword>
<keyword evidence="5" id="KW-0479">Metal-binding</keyword>
<gene>
    <name evidence="5" type="ORF">SAMN04487905_102436</name>
</gene>
<dbReference type="Pfam" id="PF13490">
    <property type="entry name" value="zf-HC2"/>
    <property type="match status" value="1"/>
</dbReference>